<accession>A0A9N9NDZ7</accession>
<dbReference type="EMBL" id="CAJVPY010011319">
    <property type="protein sequence ID" value="CAG8726085.1"/>
    <property type="molecule type" value="Genomic_DNA"/>
</dbReference>
<dbReference type="Proteomes" id="UP000789405">
    <property type="component" value="Unassembled WGS sequence"/>
</dbReference>
<dbReference type="AlphaFoldDB" id="A0A9N9NDZ7"/>
<comment type="caution">
    <text evidence="2">The sequence shown here is derived from an EMBL/GenBank/DDBJ whole genome shotgun (WGS) entry which is preliminary data.</text>
</comment>
<organism evidence="2 3">
    <name type="scientific">Dentiscutata erythropus</name>
    <dbReference type="NCBI Taxonomy" id="1348616"/>
    <lineage>
        <taxon>Eukaryota</taxon>
        <taxon>Fungi</taxon>
        <taxon>Fungi incertae sedis</taxon>
        <taxon>Mucoromycota</taxon>
        <taxon>Glomeromycotina</taxon>
        <taxon>Glomeromycetes</taxon>
        <taxon>Diversisporales</taxon>
        <taxon>Gigasporaceae</taxon>
        <taxon>Dentiscutata</taxon>
    </lineage>
</organism>
<name>A0A9N9NDZ7_9GLOM</name>
<keyword evidence="3" id="KW-1185">Reference proteome</keyword>
<sequence>MVSTNSEIGDAKMDEPKVNEEREVDNNSNNNASDSDIPEKSISR</sequence>
<evidence type="ECO:0000313" key="2">
    <source>
        <dbReference type="EMBL" id="CAG8726085.1"/>
    </source>
</evidence>
<feature type="compositionally biased region" description="Low complexity" evidence="1">
    <location>
        <begin position="26"/>
        <end position="35"/>
    </location>
</feature>
<feature type="compositionally biased region" description="Basic and acidic residues" evidence="1">
    <location>
        <begin position="9"/>
        <end position="25"/>
    </location>
</feature>
<protein>
    <submittedName>
        <fullName evidence="2">25724_t:CDS:1</fullName>
    </submittedName>
</protein>
<feature type="region of interest" description="Disordered" evidence="1">
    <location>
        <begin position="1"/>
        <end position="44"/>
    </location>
</feature>
<evidence type="ECO:0000313" key="3">
    <source>
        <dbReference type="Proteomes" id="UP000789405"/>
    </source>
</evidence>
<evidence type="ECO:0000256" key="1">
    <source>
        <dbReference type="SAM" id="MobiDB-lite"/>
    </source>
</evidence>
<reference evidence="2" key="1">
    <citation type="submission" date="2021-06" db="EMBL/GenBank/DDBJ databases">
        <authorList>
            <person name="Kallberg Y."/>
            <person name="Tangrot J."/>
            <person name="Rosling A."/>
        </authorList>
    </citation>
    <scope>NUCLEOTIDE SEQUENCE</scope>
    <source>
        <strain evidence="2">MA453B</strain>
    </source>
</reference>
<gene>
    <name evidence="2" type="ORF">DERYTH_LOCUS14730</name>
</gene>
<proteinExistence type="predicted"/>